<organism evidence="1 2">
    <name type="scientific">Hibiscus syriacus</name>
    <name type="common">Rose of Sharon</name>
    <dbReference type="NCBI Taxonomy" id="106335"/>
    <lineage>
        <taxon>Eukaryota</taxon>
        <taxon>Viridiplantae</taxon>
        <taxon>Streptophyta</taxon>
        <taxon>Embryophyta</taxon>
        <taxon>Tracheophyta</taxon>
        <taxon>Spermatophyta</taxon>
        <taxon>Magnoliopsida</taxon>
        <taxon>eudicotyledons</taxon>
        <taxon>Gunneridae</taxon>
        <taxon>Pentapetalae</taxon>
        <taxon>rosids</taxon>
        <taxon>malvids</taxon>
        <taxon>Malvales</taxon>
        <taxon>Malvaceae</taxon>
        <taxon>Malvoideae</taxon>
        <taxon>Hibiscus</taxon>
    </lineage>
</organism>
<keyword evidence="2" id="KW-1185">Reference proteome</keyword>
<dbReference type="EMBL" id="VEPZ02001782">
    <property type="protein sequence ID" value="KAE8654906.1"/>
    <property type="molecule type" value="Genomic_DNA"/>
</dbReference>
<dbReference type="SUPFAM" id="SSF53474">
    <property type="entry name" value="alpha/beta-Hydrolases"/>
    <property type="match status" value="1"/>
</dbReference>
<dbReference type="AlphaFoldDB" id="A0A6A2WZ13"/>
<dbReference type="Proteomes" id="UP000436088">
    <property type="component" value="Unassembled WGS sequence"/>
</dbReference>
<reference evidence="1" key="1">
    <citation type="submission" date="2019-09" db="EMBL/GenBank/DDBJ databases">
        <title>Draft genome information of white flower Hibiscus syriacus.</title>
        <authorList>
            <person name="Kim Y.-M."/>
        </authorList>
    </citation>
    <scope>NUCLEOTIDE SEQUENCE [LARGE SCALE GENOMIC DNA]</scope>
    <source>
        <strain evidence="1">YM2019G1</strain>
    </source>
</reference>
<protein>
    <submittedName>
        <fullName evidence="1">Thioredoxin family protein</fullName>
    </submittedName>
</protein>
<accession>A0A6A2WZ13</accession>
<proteinExistence type="predicted"/>
<dbReference type="PANTHER" id="PTHR11005">
    <property type="entry name" value="LYSOSOMAL ACID LIPASE-RELATED"/>
    <property type="match status" value="1"/>
</dbReference>
<sequence length="210" mass="23290">MFRSAALLCPIAYLNRIQSILTKAAAQLHLVEELDSLGYSEFPPGWDILGPILEKICNEAGTNCSDIMTALTGPNCCVNTSKASVLLKHEPQPTATKNIIHLSQMIRTGTIAMYDYGSEDEKRKQYGNSSPPVHDMRNIPKELPLFLGYGGQDMLADVEDVKALLNDLKDHEEGELFQVYSEEYAHADFVLGVNASQVVYDPMISFLNLH</sequence>
<dbReference type="InterPro" id="IPR029058">
    <property type="entry name" value="AB_hydrolase_fold"/>
</dbReference>
<gene>
    <name evidence="1" type="ORF">F3Y22_tig00117034pilonHSYRG00144</name>
</gene>
<name>A0A6A2WZ13_HIBSY</name>
<evidence type="ECO:0000313" key="2">
    <source>
        <dbReference type="Proteomes" id="UP000436088"/>
    </source>
</evidence>
<evidence type="ECO:0000313" key="1">
    <source>
        <dbReference type="EMBL" id="KAE8654906.1"/>
    </source>
</evidence>
<comment type="caution">
    <text evidence="1">The sequence shown here is derived from an EMBL/GenBank/DDBJ whole genome shotgun (WGS) entry which is preliminary data.</text>
</comment>
<dbReference type="Gene3D" id="3.40.50.1820">
    <property type="entry name" value="alpha/beta hydrolase"/>
    <property type="match status" value="1"/>
</dbReference>